<dbReference type="SUPFAM" id="SSF52540">
    <property type="entry name" value="P-loop containing nucleoside triphosphate hydrolases"/>
    <property type="match status" value="1"/>
</dbReference>
<dbReference type="GO" id="GO:0005524">
    <property type="term" value="F:ATP binding"/>
    <property type="evidence" value="ECO:0007669"/>
    <property type="project" value="UniProtKB-KW"/>
</dbReference>
<dbReference type="Proteomes" id="UP000284361">
    <property type="component" value="Unassembled WGS sequence"/>
</dbReference>
<dbReference type="RefSeq" id="WP_118166159.1">
    <property type="nucleotide sequence ID" value="NZ_QSJG01000047.1"/>
</dbReference>
<dbReference type="EMBL" id="QSJG01000047">
    <property type="protein sequence ID" value="RHD48205.1"/>
    <property type="molecule type" value="Genomic_DNA"/>
</dbReference>
<organism evidence="1 2">
    <name type="scientific">Phocaeicola plebeius</name>
    <dbReference type="NCBI Taxonomy" id="310297"/>
    <lineage>
        <taxon>Bacteria</taxon>
        <taxon>Pseudomonadati</taxon>
        <taxon>Bacteroidota</taxon>
        <taxon>Bacteroidia</taxon>
        <taxon>Bacteroidales</taxon>
        <taxon>Bacteroidaceae</taxon>
        <taxon>Phocaeicola</taxon>
    </lineage>
</organism>
<comment type="caution">
    <text evidence="1">The sequence shown here is derived from an EMBL/GenBank/DDBJ whole genome shotgun (WGS) entry which is preliminary data.</text>
</comment>
<evidence type="ECO:0000313" key="2">
    <source>
        <dbReference type="Proteomes" id="UP000284361"/>
    </source>
</evidence>
<keyword evidence="1" id="KW-0547">Nucleotide-binding</keyword>
<keyword evidence="1" id="KW-0067">ATP-binding</keyword>
<name>A0A414FJM0_9BACT</name>
<accession>A0A414FJM0</accession>
<protein>
    <submittedName>
        <fullName evidence="1">ATP-binding protein</fullName>
    </submittedName>
</protein>
<gene>
    <name evidence="1" type="ORF">DW789_14915</name>
</gene>
<dbReference type="AlphaFoldDB" id="A0A414FJM0"/>
<evidence type="ECO:0000313" key="1">
    <source>
        <dbReference type="EMBL" id="RHD48205.1"/>
    </source>
</evidence>
<proteinExistence type="predicted"/>
<sequence length="1077" mass="125047">MQTFNLSANIENGFAKGMQYIVTPNAQNVVNNLINGFKTGIHSYTIIGTYGTGKSSFLLALEADLDKKNRSKYLLNPKLLSECTEFEILNIVGDYADLSVLLGRKLNMEGASNSVLDELKAYYQRLAKENKFLLLVIDEFGKVLEHAAKNNPEQELYFLQKLAEFVNVPSRNILLITTLHQNFSSYAKSLNEEQRNEWTKVKGRFKELVFVEPVEQLLYLASCQRRGVHTAIEDEDTFREIFSLGQTTKFLKDTLSYSTAKQLYPLDPFAAYVMTQAIQRYGQNERSLFSFLAAKGKGSFSEFKPQKCMTYNLGIVYDYIIYNFYSTLKDVHFDSTSWSVIHSTIVRAEGLNIWASQREMCDAIELVKAVGLLNLFGVASFHMTVKELACYAKDAMNISNAERIINELIQVQLFRYAEYKQRVILFEGTDVNIEEEMIRAGNVVPKPVNYADELRVFFNKRVTPVKAHFYQRGTPRFFDYMILDSPMDIVPSGDTDGVVELIFSTRNDALDSIKEFSRENEHALVFAVFNNTKDIIGHLYEINKCDYILSKVLIDKNDKIAISEVKKHKEYEELKLNKAITDNLFSYDKNVTWVYRGIEQKITSHRDFNSLISRICDEVYYNTPIMSNELFNKHKLSPQITSAKAKYLKALVGNSDDMDWGFASDKFPPEKTIYYSLLRNTGLHVEGKFTDVPNNNIRTVWNACEEFLRSTVNKARRISELLKVLSSQPYKLKQGFLDFWIPTYFYMKRQDYSLYNANNGGYIPEVDLEVLALFQKHAADYEVKAFAVDGIKLAFFNQYRKFINLDDKKAISSDKFVETIKPFFIFYNRLNEYAKYTHKFNHLTTLKFRDVLANAKDPEKAFFEDLPEALGYNREDLSQEQFVSNYCSIIQRAVKELRSCYVHLIDRIEERLVDTLGFKSYEYSEYIIEVRDRFKCIKEYLLTDKLKEFYHHVMTQFDNRVEWYQSICYTALDKSLDTLRDEQEEELVDNLIFMFRECEKYADIALLLSEGSKDDDIYAFDLVSTRGADMKNQTYRLSEKDKQRSKELEHKINSLLSGDTNFDICTLLSILNSKVNQ</sequence>
<reference evidence="1 2" key="1">
    <citation type="submission" date="2018-08" db="EMBL/GenBank/DDBJ databases">
        <title>A genome reference for cultivated species of the human gut microbiota.</title>
        <authorList>
            <person name="Zou Y."/>
            <person name="Xue W."/>
            <person name="Luo G."/>
        </authorList>
    </citation>
    <scope>NUCLEOTIDE SEQUENCE [LARGE SCALE GENOMIC DNA]</scope>
    <source>
        <strain evidence="1 2">AM31-10</strain>
    </source>
</reference>
<dbReference type="InterPro" id="IPR027417">
    <property type="entry name" value="P-loop_NTPase"/>
</dbReference>
<dbReference type="Gene3D" id="3.40.50.300">
    <property type="entry name" value="P-loop containing nucleotide triphosphate hydrolases"/>
    <property type="match status" value="1"/>
</dbReference>